<evidence type="ECO:0000256" key="1">
    <source>
        <dbReference type="SAM" id="MobiDB-lite"/>
    </source>
</evidence>
<reference evidence="2 3" key="1">
    <citation type="journal article" date="2019" name="Nat. Ecol. Evol.">
        <title>Megaphylogeny resolves global patterns of mushroom evolution.</title>
        <authorList>
            <person name="Varga T."/>
            <person name="Krizsan K."/>
            <person name="Foldi C."/>
            <person name="Dima B."/>
            <person name="Sanchez-Garcia M."/>
            <person name="Sanchez-Ramirez S."/>
            <person name="Szollosi G.J."/>
            <person name="Szarkandi J.G."/>
            <person name="Papp V."/>
            <person name="Albert L."/>
            <person name="Andreopoulos W."/>
            <person name="Angelini C."/>
            <person name="Antonin V."/>
            <person name="Barry K.W."/>
            <person name="Bougher N.L."/>
            <person name="Buchanan P."/>
            <person name="Buyck B."/>
            <person name="Bense V."/>
            <person name="Catcheside P."/>
            <person name="Chovatia M."/>
            <person name="Cooper J."/>
            <person name="Damon W."/>
            <person name="Desjardin D."/>
            <person name="Finy P."/>
            <person name="Geml J."/>
            <person name="Haridas S."/>
            <person name="Hughes K."/>
            <person name="Justo A."/>
            <person name="Karasinski D."/>
            <person name="Kautmanova I."/>
            <person name="Kiss B."/>
            <person name="Kocsube S."/>
            <person name="Kotiranta H."/>
            <person name="LaButti K.M."/>
            <person name="Lechner B.E."/>
            <person name="Liimatainen K."/>
            <person name="Lipzen A."/>
            <person name="Lukacs Z."/>
            <person name="Mihaltcheva S."/>
            <person name="Morgado L.N."/>
            <person name="Niskanen T."/>
            <person name="Noordeloos M.E."/>
            <person name="Ohm R.A."/>
            <person name="Ortiz-Santana B."/>
            <person name="Ovrebo C."/>
            <person name="Racz N."/>
            <person name="Riley R."/>
            <person name="Savchenko A."/>
            <person name="Shiryaev A."/>
            <person name="Soop K."/>
            <person name="Spirin V."/>
            <person name="Szebenyi C."/>
            <person name="Tomsovsky M."/>
            <person name="Tulloss R.E."/>
            <person name="Uehling J."/>
            <person name="Grigoriev I.V."/>
            <person name="Vagvolgyi C."/>
            <person name="Papp T."/>
            <person name="Martin F.M."/>
            <person name="Miettinen O."/>
            <person name="Hibbett D.S."/>
            <person name="Nagy L.G."/>
        </authorList>
    </citation>
    <scope>NUCLEOTIDE SEQUENCE [LARGE SCALE GENOMIC DNA]</scope>
    <source>
        <strain evidence="2 3">CBS 309.79</strain>
    </source>
</reference>
<name>A0A5C3Q8U8_9AGAR</name>
<dbReference type="OrthoDB" id="5595695at2759"/>
<feature type="region of interest" description="Disordered" evidence="1">
    <location>
        <begin position="530"/>
        <end position="561"/>
    </location>
</feature>
<dbReference type="Proteomes" id="UP000305067">
    <property type="component" value="Unassembled WGS sequence"/>
</dbReference>
<feature type="compositionally biased region" description="Basic and acidic residues" evidence="1">
    <location>
        <begin position="551"/>
        <end position="561"/>
    </location>
</feature>
<accession>A0A5C3Q8U8</accession>
<feature type="compositionally biased region" description="Acidic residues" evidence="1">
    <location>
        <begin position="539"/>
        <end position="550"/>
    </location>
</feature>
<proteinExistence type="predicted"/>
<evidence type="ECO:0000313" key="3">
    <source>
        <dbReference type="Proteomes" id="UP000305067"/>
    </source>
</evidence>
<evidence type="ECO:0008006" key="4">
    <source>
        <dbReference type="Google" id="ProtNLM"/>
    </source>
</evidence>
<organism evidence="2 3">
    <name type="scientific">Pterulicium gracile</name>
    <dbReference type="NCBI Taxonomy" id="1884261"/>
    <lineage>
        <taxon>Eukaryota</taxon>
        <taxon>Fungi</taxon>
        <taxon>Dikarya</taxon>
        <taxon>Basidiomycota</taxon>
        <taxon>Agaricomycotina</taxon>
        <taxon>Agaricomycetes</taxon>
        <taxon>Agaricomycetidae</taxon>
        <taxon>Agaricales</taxon>
        <taxon>Pleurotineae</taxon>
        <taxon>Pterulaceae</taxon>
        <taxon>Pterulicium</taxon>
    </lineage>
</organism>
<dbReference type="EMBL" id="ML178843">
    <property type="protein sequence ID" value="TFK97996.1"/>
    <property type="molecule type" value="Genomic_DNA"/>
</dbReference>
<evidence type="ECO:0000313" key="2">
    <source>
        <dbReference type="EMBL" id="TFK97996.1"/>
    </source>
</evidence>
<gene>
    <name evidence="2" type="ORF">BDV98DRAFT_573743</name>
</gene>
<protein>
    <recommendedName>
        <fullName evidence="4">F-box domain-containing protein</fullName>
    </recommendedName>
</protein>
<sequence>MSVRSLTPQLRERQTDSILCKIPTELFHRIVLWLIDLTGSLRDVSSLLCTCDEIWNKLDFGHNSYLWGRIHALRFDTTAAYRRGYHDFDYRTQAGETRHKSVVLQEITRWTPGDELSLDTLRRAYVMILEDDGKNRKLLIAAGLKNAVVQLCPATLRANRVNNWPVDDEYATLLLWMLWFLTTKEDLAMESPQQRLEMMQLVLPFVVSNCRYASQHAPVTHYEVPFSAALSPGVQSMPTPHGEYPRRHTGETVVVDDFYAGSLEFALPPITEAAKLLWFSRNDMTPRSNLPWLPPTRAVAIQQNRMGPTQEDIAELNAYGSTKLPRTANPDWADALTDAEWELETRHGGRRATKASSLSFDNAWNRITHCFDPQDPAWTVSTYTFGSMSGLWHGHILFPDQAAVLNLVQSTNMPATLSVNTMGIVGTPVFFRLKEYHCAPPRRPIPCLHNAPRTAMNTWFAGGTRNYETADGLRLEAGGHAYYYDTYDPERPTPHDREACEQCQADDAYEEQEMRKRWKQQETEQYESVFESVGLGASSDDDDDDDDAMEEEKRGDPARMYHGRNKCDGVKDIYLTGSMDEKHRQAWGNFDFIGRIRRWDGLIGIVRLSPTAPQTNIFMYGYLHGADNFVGNWSIANTDLTVPGLECAFSMSRRA</sequence>
<dbReference type="STRING" id="1884261.A0A5C3Q8U8"/>
<dbReference type="AlphaFoldDB" id="A0A5C3Q8U8"/>
<keyword evidence="3" id="KW-1185">Reference proteome</keyword>